<dbReference type="InterPro" id="IPR036279">
    <property type="entry name" value="5-3_exonuclease_C_sf"/>
</dbReference>
<dbReference type="AlphaFoldDB" id="A0A066WHR0"/>
<keyword evidence="5" id="KW-0460">Magnesium</keyword>
<dbReference type="PANTHER" id="PTHR11081:SF9">
    <property type="entry name" value="FLAP ENDONUCLEASE 1"/>
    <property type="match status" value="1"/>
</dbReference>
<dbReference type="GO" id="GO:0005634">
    <property type="term" value="C:nucleus"/>
    <property type="evidence" value="ECO:0007669"/>
    <property type="project" value="TreeGrafter"/>
</dbReference>
<keyword evidence="7" id="KW-0732">Signal</keyword>
<dbReference type="CDD" id="cd09897">
    <property type="entry name" value="H3TH_FEN1-XPG-like"/>
    <property type="match status" value="1"/>
</dbReference>
<dbReference type="SUPFAM" id="SSF47807">
    <property type="entry name" value="5' to 3' exonuclease, C-terminal subdomain"/>
    <property type="match status" value="1"/>
</dbReference>
<evidence type="ECO:0000256" key="4">
    <source>
        <dbReference type="ARBA" id="ARBA00022801"/>
    </source>
</evidence>
<reference evidence="9 10" key="1">
    <citation type="submission" date="2014-05" db="EMBL/GenBank/DDBJ databases">
        <title>Draft genome sequence of a rare smut relative, Tilletiaria anomala UBC 951.</title>
        <authorList>
            <consortium name="DOE Joint Genome Institute"/>
            <person name="Toome M."/>
            <person name="Kuo A."/>
            <person name="Henrissat B."/>
            <person name="Lipzen A."/>
            <person name="Tritt A."/>
            <person name="Yoshinaga Y."/>
            <person name="Zane M."/>
            <person name="Barry K."/>
            <person name="Grigoriev I.V."/>
            <person name="Spatafora J.W."/>
            <person name="Aimea M.C."/>
        </authorList>
    </citation>
    <scope>NUCLEOTIDE SEQUENCE [LARGE SCALE GENOMIC DNA]</scope>
    <source>
        <strain evidence="9 10">UBC 951</strain>
    </source>
</reference>
<evidence type="ECO:0000259" key="8">
    <source>
        <dbReference type="SMART" id="SM00485"/>
    </source>
</evidence>
<keyword evidence="4" id="KW-0378">Hydrolase</keyword>
<dbReference type="GO" id="GO:0017108">
    <property type="term" value="F:5'-flap endonuclease activity"/>
    <property type="evidence" value="ECO:0007669"/>
    <property type="project" value="TreeGrafter"/>
</dbReference>
<dbReference type="GO" id="GO:0006281">
    <property type="term" value="P:DNA repair"/>
    <property type="evidence" value="ECO:0007669"/>
    <property type="project" value="UniProtKB-ARBA"/>
</dbReference>
<feature type="region of interest" description="Disordered" evidence="6">
    <location>
        <begin position="554"/>
        <end position="594"/>
    </location>
</feature>
<evidence type="ECO:0000256" key="3">
    <source>
        <dbReference type="ARBA" id="ARBA00022759"/>
    </source>
</evidence>
<dbReference type="InParanoid" id="A0A066WHR0"/>
<evidence type="ECO:0000313" key="9">
    <source>
        <dbReference type="EMBL" id="KDN52063.1"/>
    </source>
</evidence>
<dbReference type="SMART" id="SM00485">
    <property type="entry name" value="XPGN"/>
    <property type="match status" value="1"/>
</dbReference>
<keyword evidence="3" id="KW-0255">Endonuclease</keyword>
<proteinExistence type="predicted"/>
<keyword evidence="1" id="KW-0540">Nuclease</keyword>
<evidence type="ECO:0000256" key="2">
    <source>
        <dbReference type="ARBA" id="ARBA00022723"/>
    </source>
</evidence>
<name>A0A066WHR0_TILAU</name>
<dbReference type="Pfam" id="PF00752">
    <property type="entry name" value="XPG_N"/>
    <property type="match status" value="1"/>
</dbReference>
<dbReference type="RefSeq" id="XP_013244883.1">
    <property type="nucleotide sequence ID" value="XM_013389429.1"/>
</dbReference>
<dbReference type="PRINTS" id="PR00853">
    <property type="entry name" value="XPGRADSUPER"/>
</dbReference>
<keyword evidence="10" id="KW-1185">Reference proteome</keyword>
<dbReference type="Gene3D" id="3.40.50.1010">
    <property type="entry name" value="5'-nuclease"/>
    <property type="match status" value="2"/>
</dbReference>
<evidence type="ECO:0000313" key="10">
    <source>
        <dbReference type="Proteomes" id="UP000027361"/>
    </source>
</evidence>
<evidence type="ECO:0000256" key="5">
    <source>
        <dbReference type="ARBA" id="ARBA00022842"/>
    </source>
</evidence>
<gene>
    <name evidence="9" type="ORF">K437DRAFT_39147</name>
</gene>
<feature type="domain" description="XPG N-terminal" evidence="8">
    <location>
        <begin position="8"/>
        <end position="107"/>
    </location>
</feature>
<protein>
    <submittedName>
        <fullName evidence="9">PIN domain-like protein</fullName>
    </submittedName>
</protein>
<dbReference type="InterPro" id="IPR029060">
    <property type="entry name" value="PIN-like_dom_sf"/>
</dbReference>
<dbReference type="GO" id="GO:0046872">
    <property type="term" value="F:metal ion binding"/>
    <property type="evidence" value="ECO:0007669"/>
    <property type="project" value="UniProtKB-KW"/>
</dbReference>
<dbReference type="OMA" id="PFLQKTC"/>
<evidence type="ECO:0000256" key="1">
    <source>
        <dbReference type="ARBA" id="ARBA00022722"/>
    </source>
</evidence>
<accession>A0A066WHR0</accession>
<dbReference type="STRING" id="1037660.A0A066WHR0"/>
<feature type="chain" id="PRO_5001629011" evidence="7">
    <location>
        <begin position="20"/>
        <end position="663"/>
    </location>
</feature>
<dbReference type="InterPro" id="IPR006085">
    <property type="entry name" value="XPG_DNA_repair_N"/>
</dbReference>
<dbReference type="PANTHER" id="PTHR11081">
    <property type="entry name" value="FLAP ENDONUCLEASE FAMILY MEMBER"/>
    <property type="match status" value="1"/>
</dbReference>
<dbReference type="GO" id="GO:0005737">
    <property type="term" value="C:cytoplasm"/>
    <property type="evidence" value="ECO:0007669"/>
    <property type="project" value="TreeGrafter"/>
</dbReference>
<dbReference type="HOGENOM" id="CLU_021984_0_0_1"/>
<evidence type="ECO:0000256" key="7">
    <source>
        <dbReference type="SAM" id="SignalP"/>
    </source>
</evidence>
<dbReference type="Pfam" id="PF00867">
    <property type="entry name" value="XPG_I"/>
    <property type="match status" value="1"/>
</dbReference>
<evidence type="ECO:0000256" key="6">
    <source>
        <dbReference type="SAM" id="MobiDB-lite"/>
    </source>
</evidence>
<dbReference type="EMBL" id="JMSN01000014">
    <property type="protein sequence ID" value="KDN52063.1"/>
    <property type="molecule type" value="Genomic_DNA"/>
</dbReference>
<dbReference type="OrthoDB" id="31113at2759"/>
<dbReference type="Proteomes" id="UP000027361">
    <property type="component" value="Unassembled WGS sequence"/>
</dbReference>
<organism evidence="9 10">
    <name type="scientific">Tilletiaria anomala (strain ATCC 24038 / CBS 436.72 / UBC 951)</name>
    <dbReference type="NCBI Taxonomy" id="1037660"/>
    <lineage>
        <taxon>Eukaryota</taxon>
        <taxon>Fungi</taxon>
        <taxon>Dikarya</taxon>
        <taxon>Basidiomycota</taxon>
        <taxon>Ustilaginomycotina</taxon>
        <taxon>Exobasidiomycetes</taxon>
        <taxon>Georgefischeriales</taxon>
        <taxon>Tilletiariaceae</taxon>
        <taxon>Tilletiaria</taxon>
    </lineage>
</organism>
<dbReference type="InterPro" id="IPR006084">
    <property type="entry name" value="XPG/Rad2"/>
</dbReference>
<dbReference type="Gene3D" id="1.10.150.20">
    <property type="entry name" value="5' to 3' exonuclease, C-terminal subdomain"/>
    <property type="match status" value="1"/>
</dbReference>
<sequence length="663" mass="73174">MRPTRCCLGIKGLLPLIRAQCPEAITYPARYNGLRGMRLAVDATLLVQRLHFAPDPHEKRHLIGMYRLVQTLKAHDIKPIMVFDHLQARIPQKERERSRRKMARSLLRTRAAMESRRSARLKELSIILNRIKLMEAVDRERVSQLFTNRAATAPIDLEDLEGAMQDEIDEEDSDQIGFIDDLDDGVYLARLKESEELLERLANIAFTASHRLAANPWTDILEAEASPTESIATRLAVLKHAFDAEKLRSAFQSRDLQAGTSPHASETSTQAALTAIEGGIYEALQHPGSEDAASEAIAPSLQMSESIIASALHQSHVEALDQAAQRNDSLVRHYQRASTTLSAEIFDSTAHLCTLLDVPVLWTSSGERSGPLAGRAHEAEAVASTLVQQGWADAVASEDSDVIIYEVPLLRGLMGVKNRLELVDGRQVRRSLFPPKHAAPMVDQGSSQEDLSAHLALSPEEEESRTRMLEFALLAGTDYNRTLPGIAARTAVKLVNEHGSIVNILRHFPTKYRPPDGLTWQAYKSELNAAREVFRKLPSVRRYLPLLRDYARRGVEQSAEGEPGRQREGASPAEAGAGGRRRRRPSASEGVKQELTIEEFMKRAGVLRSDWFSRQHSLGDGHGAGIVALDSSASSTLDAPGSSFGADFFGEREQLAAPSSKLT</sequence>
<comment type="caution">
    <text evidence="9">The sequence shown here is derived from an EMBL/GenBank/DDBJ whole genome shotgun (WGS) entry which is preliminary data.</text>
</comment>
<dbReference type="GeneID" id="25267431"/>
<feature type="signal peptide" evidence="7">
    <location>
        <begin position="1"/>
        <end position="19"/>
    </location>
</feature>
<dbReference type="InterPro" id="IPR006086">
    <property type="entry name" value="XPG-I_dom"/>
</dbReference>
<feature type="region of interest" description="Disordered" evidence="6">
    <location>
        <begin position="633"/>
        <end position="663"/>
    </location>
</feature>
<dbReference type="GO" id="GO:0008409">
    <property type="term" value="F:5'-3' exonuclease activity"/>
    <property type="evidence" value="ECO:0007669"/>
    <property type="project" value="TreeGrafter"/>
</dbReference>
<dbReference type="SUPFAM" id="SSF88723">
    <property type="entry name" value="PIN domain-like"/>
    <property type="match status" value="1"/>
</dbReference>
<keyword evidence="2" id="KW-0479">Metal-binding</keyword>